<reference evidence="16" key="1">
    <citation type="journal article" date="2010" name="Int. J. Syst. Evol. Microbiol.">
        <title>Porticoccus litoralis gen. nov., sp. nov., a gammaproteobacterium isolated from the Yellow Sea.</title>
        <authorList>
            <person name="Oh H.M."/>
            <person name="Kim H."/>
            <person name="Kim K.M."/>
            <person name="Min G.S."/>
            <person name="Cho J.C."/>
        </authorList>
    </citation>
    <scope>NUCLEOTIDE SEQUENCE</scope>
    <source>
        <strain evidence="16">DSM 25064</strain>
    </source>
</reference>
<keyword evidence="9 14" id="KW-1133">Transmembrane helix</keyword>
<dbReference type="GO" id="GO:0006782">
    <property type="term" value="P:protoporphyrinogen IX biosynthetic process"/>
    <property type="evidence" value="ECO:0007669"/>
    <property type="project" value="UniProtKB-UniRule"/>
</dbReference>
<evidence type="ECO:0000256" key="4">
    <source>
        <dbReference type="ARBA" id="ARBA00017504"/>
    </source>
</evidence>
<keyword evidence="11 14" id="KW-0408">Iron</keyword>
<evidence type="ECO:0000313" key="16">
    <source>
        <dbReference type="EMBL" id="MDP1520616.1"/>
    </source>
</evidence>
<keyword evidence="6 14" id="KW-0349">Heme</keyword>
<dbReference type="GO" id="GO:0005886">
    <property type="term" value="C:plasma membrane"/>
    <property type="evidence" value="ECO:0007669"/>
    <property type="project" value="UniProtKB-SubCell"/>
</dbReference>
<dbReference type="RefSeq" id="WP_305170186.1">
    <property type="nucleotide sequence ID" value="NZ_JAUUUU010000003.1"/>
</dbReference>
<feature type="binding site" description="axial binding residue" evidence="14">
    <location>
        <position position="95"/>
    </location>
    <ligand>
        <name>heme</name>
        <dbReference type="ChEBI" id="CHEBI:30413"/>
    </ligand>
    <ligandPart>
        <name>Fe</name>
        <dbReference type="ChEBI" id="CHEBI:18248"/>
    </ligandPart>
</feature>
<comment type="cofactor">
    <cofactor evidence="14 15">
        <name>heme b</name>
        <dbReference type="ChEBI" id="CHEBI:60344"/>
    </cofactor>
    <text evidence="14 15">Binds 1 heme b (iron(II)-protoporphyrin IX) group per subunit.</text>
</comment>
<feature type="transmembrane region" description="Helical" evidence="14">
    <location>
        <begin position="59"/>
        <end position="79"/>
    </location>
</feature>
<comment type="function">
    <text evidence="14 15">Catalyzes the oxidation of protoporphyrinogen IX to protoporphyrin IX.</text>
</comment>
<dbReference type="EMBL" id="JAUUUU010000003">
    <property type="protein sequence ID" value="MDP1520616.1"/>
    <property type="molecule type" value="Genomic_DNA"/>
</dbReference>
<dbReference type="HAMAP" id="MF_02239">
    <property type="entry name" value="HemJ"/>
    <property type="match status" value="1"/>
</dbReference>
<evidence type="ECO:0000256" key="7">
    <source>
        <dbReference type="ARBA" id="ARBA00022692"/>
    </source>
</evidence>
<protein>
    <recommendedName>
        <fullName evidence="4 14">Protoporphyrinogen IX oxidase</fullName>
        <shortName evidence="14">PPO</shortName>
        <ecNumber evidence="14 15">1.3.99.-</ecNumber>
    </recommendedName>
</protein>
<dbReference type="InterPro" id="IPR005265">
    <property type="entry name" value="HemJ-like"/>
</dbReference>
<keyword evidence="5 14" id="KW-1003">Cell membrane</keyword>
<evidence type="ECO:0000256" key="3">
    <source>
        <dbReference type="ARBA" id="ARBA00006501"/>
    </source>
</evidence>
<accession>A0AAW8B4H7</accession>
<dbReference type="Pfam" id="PF03653">
    <property type="entry name" value="UPF0093"/>
    <property type="match status" value="1"/>
</dbReference>
<keyword evidence="17" id="KW-1185">Reference proteome</keyword>
<feature type="transmembrane region" description="Helical" evidence="14">
    <location>
        <begin position="12"/>
        <end position="33"/>
    </location>
</feature>
<evidence type="ECO:0000256" key="1">
    <source>
        <dbReference type="ARBA" id="ARBA00004651"/>
    </source>
</evidence>
<evidence type="ECO:0000256" key="10">
    <source>
        <dbReference type="ARBA" id="ARBA00023002"/>
    </source>
</evidence>
<keyword evidence="10 14" id="KW-0560">Oxidoreductase</keyword>
<sequence length="151" mass="17745">MSLIKELLISGQSWITAFHIIAVVCWFAALFYLPRLFVYHAMSDDDISNERFKIMERKLYRGIATPSMVATILLGIALFSIYPDYFLHAAWFHVKIALVILLVIYHHACLYLMKQFRDDKNTRSHVFYRWFNEVPVLMLVGIVIMVVVRPF</sequence>
<dbReference type="PANTHER" id="PTHR40255">
    <property type="entry name" value="UPF0093 MEMBRANE PROTEIN SLR1790"/>
    <property type="match status" value="1"/>
</dbReference>
<proteinExistence type="inferred from homology"/>
<dbReference type="NCBIfam" id="TIGR00701">
    <property type="entry name" value="protoporphyrinogen oxidase HemJ"/>
    <property type="match status" value="1"/>
</dbReference>
<evidence type="ECO:0000256" key="12">
    <source>
        <dbReference type="ARBA" id="ARBA00023136"/>
    </source>
</evidence>
<comment type="pathway">
    <text evidence="2 14 15">Porphyrin-containing compound metabolism; protoporphyrin-IX biosynthesis; protoporphyrin-IX from protoporphyrinogen-IX: step 1/1.</text>
</comment>
<name>A0AAW8B4H7_9GAMM</name>
<evidence type="ECO:0000256" key="8">
    <source>
        <dbReference type="ARBA" id="ARBA00022723"/>
    </source>
</evidence>
<keyword evidence="12 14" id="KW-0472">Membrane</keyword>
<dbReference type="PIRSF" id="PIRSF004638">
    <property type="entry name" value="UCP004638"/>
    <property type="match status" value="1"/>
</dbReference>
<dbReference type="EC" id="1.3.99.-" evidence="14 15"/>
<keyword evidence="7 14" id="KW-0812">Transmembrane</keyword>
<evidence type="ECO:0000256" key="5">
    <source>
        <dbReference type="ARBA" id="ARBA00022475"/>
    </source>
</evidence>
<dbReference type="GO" id="GO:0046872">
    <property type="term" value="F:metal ion binding"/>
    <property type="evidence" value="ECO:0007669"/>
    <property type="project" value="UniProtKB-UniRule"/>
</dbReference>
<organism evidence="16 17">
    <name type="scientific">Porticoccus litoralis</name>
    <dbReference type="NCBI Taxonomy" id="434086"/>
    <lineage>
        <taxon>Bacteria</taxon>
        <taxon>Pseudomonadati</taxon>
        <taxon>Pseudomonadota</taxon>
        <taxon>Gammaproteobacteria</taxon>
        <taxon>Cellvibrionales</taxon>
        <taxon>Porticoccaceae</taxon>
        <taxon>Porticoccus</taxon>
    </lineage>
</organism>
<comment type="catalytic activity">
    <reaction evidence="13 14 15">
        <text>protoporphyrinogen IX + 3 A = protoporphyrin IX + 3 AH2</text>
        <dbReference type="Rhea" id="RHEA:62000"/>
        <dbReference type="ChEBI" id="CHEBI:13193"/>
        <dbReference type="ChEBI" id="CHEBI:17499"/>
        <dbReference type="ChEBI" id="CHEBI:57306"/>
        <dbReference type="ChEBI" id="CHEBI:57307"/>
    </reaction>
</comment>
<keyword evidence="8 14" id="KW-0479">Metal-binding</keyword>
<feature type="transmembrane region" description="Helical" evidence="14">
    <location>
        <begin position="126"/>
        <end position="148"/>
    </location>
</feature>
<reference evidence="16" key="2">
    <citation type="submission" date="2023-08" db="EMBL/GenBank/DDBJ databases">
        <authorList>
            <person name="Luo J."/>
        </authorList>
    </citation>
    <scope>NUCLEOTIDE SEQUENCE</scope>
    <source>
        <strain evidence="16">DSM 25064</strain>
    </source>
</reference>
<evidence type="ECO:0000256" key="13">
    <source>
        <dbReference type="ARBA" id="ARBA00048390"/>
    </source>
</evidence>
<comment type="similarity">
    <text evidence="3 14 15">Belongs to the HemJ family.</text>
</comment>
<comment type="caution">
    <text evidence="16">The sequence shown here is derived from an EMBL/GenBank/DDBJ whole genome shotgun (WGS) entry which is preliminary data.</text>
</comment>
<evidence type="ECO:0000256" key="2">
    <source>
        <dbReference type="ARBA" id="ARBA00005073"/>
    </source>
</evidence>
<dbReference type="PANTHER" id="PTHR40255:SF1">
    <property type="entry name" value="PROTOPORPHYRINOGEN IX OXIDASE"/>
    <property type="match status" value="1"/>
</dbReference>
<gene>
    <name evidence="16" type="primary">hemJ</name>
    <name evidence="16" type="ORF">Q8A57_06540</name>
</gene>
<feature type="transmembrane region" description="Helical" evidence="14">
    <location>
        <begin position="85"/>
        <end position="105"/>
    </location>
</feature>
<comment type="subcellular location">
    <subcellularLocation>
        <location evidence="1 14">Cell membrane</location>
        <topology evidence="1 14">Multi-pass membrane protein</topology>
    </subcellularLocation>
</comment>
<dbReference type="GO" id="GO:0070818">
    <property type="term" value="F:protoporphyrinogen oxidase activity"/>
    <property type="evidence" value="ECO:0007669"/>
    <property type="project" value="UniProtKB-UniRule"/>
</dbReference>
<evidence type="ECO:0000256" key="15">
    <source>
        <dbReference type="PIRNR" id="PIRNR004638"/>
    </source>
</evidence>
<evidence type="ECO:0000256" key="14">
    <source>
        <dbReference type="HAMAP-Rule" id="MF_02239"/>
    </source>
</evidence>
<dbReference type="Proteomes" id="UP001178354">
    <property type="component" value="Unassembled WGS sequence"/>
</dbReference>
<evidence type="ECO:0000313" key="17">
    <source>
        <dbReference type="Proteomes" id="UP001178354"/>
    </source>
</evidence>
<dbReference type="AlphaFoldDB" id="A0AAW8B4H7"/>
<feature type="binding site" description="axial binding residue" evidence="14">
    <location>
        <position position="19"/>
    </location>
    <ligand>
        <name>heme</name>
        <dbReference type="ChEBI" id="CHEBI:30413"/>
    </ligand>
    <ligandPart>
        <name>Fe</name>
        <dbReference type="ChEBI" id="CHEBI:18248"/>
    </ligandPart>
</feature>
<evidence type="ECO:0000256" key="9">
    <source>
        <dbReference type="ARBA" id="ARBA00022989"/>
    </source>
</evidence>
<evidence type="ECO:0000256" key="11">
    <source>
        <dbReference type="ARBA" id="ARBA00023004"/>
    </source>
</evidence>
<comment type="subunit">
    <text evidence="14">Homodimer.</text>
</comment>
<evidence type="ECO:0000256" key="6">
    <source>
        <dbReference type="ARBA" id="ARBA00022617"/>
    </source>
</evidence>